<accession>A0A2P5D060</accession>
<dbReference type="Proteomes" id="UP000237105">
    <property type="component" value="Unassembled WGS sequence"/>
</dbReference>
<sequence length="73" mass="8795">MNFGGLKSINIHTHFGIQECSISCYYSQLIHMFPYHFQDTEIKVEELCGERSSHFRRDFKKVKRTLCLQLYKY</sequence>
<evidence type="ECO:0000313" key="2">
    <source>
        <dbReference type="Proteomes" id="UP000237105"/>
    </source>
</evidence>
<keyword evidence="2" id="KW-1185">Reference proteome</keyword>
<dbReference type="EMBL" id="JXTB01000077">
    <property type="protein sequence ID" value="PON66688.1"/>
    <property type="molecule type" value="Genomic_DNA"/>
</dbReference>
<proteinExistence type="predicted"/>
<protein>
    <submittedName>
        <fullName evidence="1">Uncharacterized protein</fullName>
    </submittedName>
</protein>
<comment type="caution">
    <text evidence="1">The sequence shown here is derived from an EMBL/GenBank/DDBJ whole genome shotgun (WGS) entry which is preliminary data.</text>
</comment>
<dbReference type="AlphaFoldDB" id="A0A2P5D060"/>
<gene>
    <name evidence="1" type="ORF">PanWU01x14_107250</name>
</gene>
<reference evidence="2" key="1">
    <citation type="submission" date="2016-06" db="EMBL/GenBank/DDBJ databases">
        <title>Parallel loss of symbiosis genes in relatives of nitrogen-fixing non-legume Parasponia.</title>
        <authorList>
            <person name="Van Velzen R."/>
            <person name="Holmer R."/>
            <person name="Bu F."/>
            <person name="Rutten L."/>
            <person name="Van Zeijl A."/>
            <person name="Liu W."/>
            <person name="Santuari L."/>
            <person name="Cao Q."/>
            <person name="Sharma T."/>
            <person name="Shen D."/>
            <person name="Roswanjaya Y."/>
            <person name="Wardhani T."/>
            <person name="Kalhor M.S."/>
            <person name="Jansen J."/>
            <person name="Van den Hoogen J."/>
            <person name="Gungor B."/>
            <person name="Hartog M."/>
            <person name="Hontelez J."/>
            <person name="Verver J."/>
            <person name="Yang W.-C."/>
            <person name="Schijlen E."/>
            <person name="Repin R."/>
            <person name="Schilthuizen M."/>
            <person name="Schranz E."/>
            <person name="Heidstra R."/>
            <person name="Miyata K."/>
            <person name="Fedorova E."/>
            <person name="Kohlen W."/>
            <person name="Bisseling T."/>
            <person name="Smit S."/>
            <person name="Geurts R."/>
        </authorList>
    </citation>
    <scope>NUCLEOTIDE SEQUENCE [LARGE SCALE GENOMIC DNA]</scope>
    <source>
        <strain evidence="2">cv. WU1-14</strain>
    </source>
</reference>
<evidence type="ECO:0000313" key="1">
    <source>
        <dbReference type="EMBL" id="PON66688.1"/>
    </source>
</evidence>
<name>A0A2P5D060_PARAD</name>
<organism evidence="1 2">
    <name type="scientific">Parasponia andersonii</name>
    <name type="common">Sponia andersonii</name>
    <dbReference type="NCBI Taxonomy" id="3476"/>
    <lineage>
        <taxon>Eukaryota</taxon>
        <taxon>Viridiplantae</taxon>
        <taxon>Streptophyta</taxon>
        <taxon>Embryophyta</taxon>
        <taxon>Tracheophyta</taxon>
        <taxon>Spermatophyta</taxon>
        <taxon>Magnoliopsida</taxon>
        <taxon>eudicotyledons</taxon>
        <taxon>Gunneridae</taxon>
        <taxon>Pentapetalae</taxon>
        <taxon>rosids</taxon>
        <taxon>fabids</taxon>
        <taxon>Rosales</taxon>
        <taxon>Cannabaceae</taxon>
        <taxon>Parasponia</taxon>
    </lineage>
</organism>